<organism evidence="5 6">
    <name type="scientific">Anaeramoeba flamelloides</name>
    <dbReference type="NCBI Taxonomy" id="1746091"/>
    <lineage>
        <taxon>Eukaryota</taxon>
        <taxon>Metamonada</taxon>
        <taxon>Anaeramoebidae</taxon>
        <taxon>Anaeramoeba</taxon>
    </lineage>
</organism>
<dbReference type="SUPFAM" id="SSF50978">
    <property type="entry name" value="WD40 repeat-like"/>
    <property type="match status" value="1"/>
</dbReference>
<name>A0AAV7ZHR6_9EUKA</name>
<evidence type="ECO:0000256" key="3">
    <source>
        <dbReference type="ARBA" id="ARBA00025740"/>
    </source>
</evidence>
<evidence type="ECO:0000313" key="5">
    <source>
        <dbReference type="EMBL" id="KAJ3441541.1"/>
    </source>
</evidence>
<gene>
    <name evidence="5" type="ORF">M0812_13554</name>
</gene>
<dbReference type="Gene3D" id="2.130.10.10">
    <property type="entry name" value="YVTN repeat-like/Quinoprotein amine dehydrogenase"/>
    <property type="match status" value="1"/>
</dbReference>
<comment type="similarity">
    <text evidence="3">Belongs to the WD repeat PROPPIN family.</text>
</comment>
<dbReference type="InterPro" id="IPR036322">
    <property type="entry name" value="WD40_repeat_dom_sf"/>
</dbReference>
<dbReference type="AlphaFoldDB" id="A0AAV7ZHR6"/>
<evidence type="ECO:0000256" key="2">
    <source>
        <dbReference type="ARBA" id="ARBA00022737"/>
    </source>
</evidence>
<proteinExistence type="inferred from homology"/>
<dbReference type="InterPro" id="IPR015943">
    <property type="entry name" value="WD40/YVTN_repeat-like_dom_sf"/>
</dbReference>
<accession>A0AAV7ZHR6</accession>
<sequence>MTNEKNLVSSANITSDGEFFTIADETGFHLFSTDSEFTRVFSRLFTSTGISKVFTLASSNLFALVGDNTDKEYPSTKLFLWDDLHLKSVMEIELDSQIIDVKITLKHLFILTIQEFWMINLTTKEIVKRWDGKSASGKFSYGEVDVLYNKNKDKLLAIPIKWHNDVFLKNFEKDSKSRGLGFGDYRYQFLKFNKKGNWICVVPQDGCLTKIFSLKNQGLYQEFKTGIKKKNEIKSVTMSKDNTLLAVVYHNGNIRLYKIQTHKNELITTEKPIRSFANIQGKNNDFVCEFSENGYLIIVYLSGIVQKYLINSKQSEIYCLKEVSYYKIIQEKRIPIEKNEQDIENIKKEISQENLKLTDQNEIQNDQKEIQKENLNENDEETEEEEILIISKKQQNNEKKEQKENINQIDQKNGNTMKNLKEKSNDKILKLIQKKEKNLESKNKNDIEDEFNLLLD</sequence>
<dbReference type="InterPro" id="IPR048720">
    <property type="entry name" value="PROPPIN"/>
</dbReference>
<evidence type="ECO:0000313" key="6">
    <source>
        <dbReference type="Proteomes" id="UP001146793"/>
    </source>
</evidence>
<dbReference type="EMBL" id="JANTQA010000029">
    <property type="protein sequence ID" value="KAJ3441541.1"/>
    <property type="molecule type" value="Genomic_DNA"/>
</dbReference>
<reference evidence="5" key="1">
    <citation type="submission" date="2022-08" db="EMBL/GenBank/DDBJ databases">
        <title>Novel sulphate-reducing endosymbionts in the free-living metamonad Anaeramoeba.</title>
        <authorList>
            <person name="Jerlstrom-Hultqvist J."/>
            <person name="Cepicka I."/>
            <person name="Gallot-Lavallee L."/>
            <person name="Salas-Leiva D."/>
            <person name="Curtis B.A."/>
            <person name="Zahonova K."/>
            <person name="Pipaliya S."/>
            <person name="Dacks J."/>
            <person name="Roger A.J."/>
        </authorList>
    </citation>
    <scope>NUCLEOTIDE SEQUENCE</scope>
    <source>
        <strain evidence="5">Busselton2</strain>
    </source>
</reference>
<evidence type="ECO:0000256" key="4">
    <source>
        <dbReference type="SAM" id="Coils"/>
    </source>
</evidence>
<dbReference type="Proteomes" id="UP001146793">
    <property type="component" value="Unassembled WGS sequence"/>
</dbReference>
<feature type="coiled-coil region" evidence="4">
    <location>
        <begin position="336"/>
        <end position="445"/>
    </location>
</feature>
<keyword evidence="2" id="KW-0677">Repeat</keyword>
<keyword evidence="1" id="KW-0853">WD repeat</keyword>
<keyword evidence="4" id="KW-0175">Coiled coil</keyword>
<evidence type="ECO:0000256" key="1">
    <source>
        <dbReference type="ARBA" id="ARBA00022574"/>
    </source>
</evidence>
<protein>
    <submittedName>
        <fullName evidence="5">Wd-repeat protein interacting with phosphoinosides wipi -related</fullName>
    </submittedName>
</protein>
<comment type="caution">
    <text evidence="5">The sequence shown here is derived from an EMBL/GenBank/DDBJ whole genome shotgun (WGS) entry which is preliminary data.</text>
</comment>
<dbReference type="PANTHER" id="PTHR11227">
    <property type="entry name" value="WD-REPEAT PROTEIN INTERACTING WITH PHOSPHOINOSIDES WIPI -RELATED"/>
    <property type="match status" value="1"/>
</dbReference>